<accession>V4WHJ5</accession>
<dbReference type="InParanoid" id="V4WHJ5"/>
<organism evidence="1 2">
    <name type="scientific">Citrus clementina</name>
    <name type="common">Clementine</name>
    <name type="synonym">Citrus deliciosa x Citrus sinensis</name>
    <dbReference type="NCBI Taxonomy" id="85681"/>
    <lineage>
        <taxon>Eukaryota</taxon>
        <taxon>Viridiplantae</taxon>
        <taxon>Streptophyta</taxon>
        <taxon>Embryophyta</taxon>
        <taxon>Tracheophyta</taxon>
        <taxon>Spermatophyta</taxon>
        <taxon>Magnoliopsida</taxon>
        <taxon>eudicotyledons</taxon>
        <taxon>Gunneridae</taxon>
        <taxon>Pentapetalae</taxon>
        <taxon>rosids</taxon>
        <taxon>malvids</taxon>
        <taxon>Sapindales</taxon>
        <taxon>Rutaceae</taxon>
        <taxon>Aurantioideae</taxon>
        <taxon>Citrus</taxon>
    </lineage>
</organism>
<reference evidence="1 2" key="1">
    <citation type="submission" date="2013-10" db="EMBL/GenBank/DDBJ databases">
        <authorList>
            <consortium name="International Citrus Genome Consortium"/>
            <person name="Jenkins J."/>
            <person name="Schmutz J."/>
            <person name="Prochnik S."/>
            <person name="Rokhsar D."/>
            <person name="Gmitter F."/>
            <person name="Ollitrault P."/>
            <person name="Machado M."/>
            <person name="Talon M."/>
            <person name="Wincker P."/>
            <person name="Jaillon O."/>
            <person name="Morgante M."/>
        </authorList>
    </citation>
    <scope>NUCLEOTIDE SEQUENCE</scope>
    <source>
        <strain evidence="2">cv. Clemenules</strain>
    </source>
</reference>
<sequence length="83" mass="9746">MPDLNLNLSRSNNFFFLPKPFCPLLCENQMQIQNQISFLSNQLRIFSLLTYQFTVPTKTPNTPQEKNGCRQCYQIGKEKRSRS</sequence>
<evidence type="ECO:0000313" key="2">
    <source>
        <dbReference type="Proteomes" id="UP000030687"/>
    </source>
</evidence>
<dbReference type="Proteomes" id="UP000030687">
    <property type="component" value="Unassembled WGS sequence"/>
</dbReference>
<dbReference type="EMBL" id="KI535697">
    <property type="protein sequence ID" value="ESR66149.1"/>
    <property type="molecule type" value="Genomic_DNA"/>
</dbReference>
<keyword evidence="2" id="KW-1185">Reference proteome</keyword>
<protein>
    <submittedName>
        <fullName evidence="1">Uncharacterized protein</fullName>
    </submittedName>
</protein>
<dbReference type="AlphaFoldDB" id="V4WHJ5"/>
<proteinExistence type="predicted"/>
<dbReference type="Gramene" id="ESR66149">
    <property type="protein sequence ID" value="ESR66149"/>
    <property type="gene ID" value="CICLE_v10010762mg"/>
</dbReference>
<gene>
    <name evidence="1" type="ORF">CICLE_v10010762mg</name>
</gene>
<dbReference type="KEGG" id="cic:CICLE_v10010762mg"/>
<evidence type="ECO:0000313" key="1">
    <source>
        <dbReference type="EMBL" id="ESR66149.1"/>
    </source>
</evidence>
<name>V4WHJ5_CITCL</name>